<evidence type="ECO:0000313" key="3">
    <source>
        <dbReference type="Proteomes" id="UP000002358"/>
    </source>
</evidence>
<dbReference type="PANTHER" id="PTHR47331:SF1">
    <property type="entry name" value="GAG-LIKE PROTEIN"/>
    <property type="match status" value="1"/>
</dbReference>
<dbReference type="InterPro" id="IPR005312">
    <property type="entry name" value="DUF1759"/>
</dbReference>
<keyword evidence="3" id="KW-1185">Reference proteome</keyword>
<feature type="region of interest" description="Disordered" evidence="1">
    <location>
        <begin position="401"/>
        <end position="442"/>
    </location>
</feature>
<dbReference type="GeneID" id="116417017"/>
<name>A0A7M7Q273_NASVI</name>
<dbReference type="RefSeq" id="XP_031778444.1">
    <property type="nucleotide sequence ID" value="XM_031922584.1"/>
</dbReference>
<dbReference type="GeneID" id="116416086"/>
<organism evidence="2 3">
    <name type="scientific">Nasonia vitripennis</name>
    <name type="common">Parasitic wasp</name>
    <dbReference type="NCBI Taxonomy" id="7425"/>
    <lineage>
        <taxon>Eukaryota</taxon>
        <taxon>Metazoa</taxon>
        <taxon>Ecdysozoa</taxon>
        <taxon>Arthropoda</taxon>
        <taxon>Hexapoda</taxon>
        <taxon>Insecta</taxon>
        <taxon>Pterygota</taxon>
        <taxon>Neoptera</taxon>
        <taxon>Endopterygota</taxon>
        <taxon>Hymenoptera</taxon>
        <taxon>Apocrita</taxon>
        <taxon>Proctotrupomorpha</taxon>
        <taxon>Chalcidoidea</taxon>
        <taxon>Pteromalidae</taxon>
        <taxon>Pteromalinae</taxon>
        <taxon>Nasonia</taxon>
    </lineage>
</organism>
<dbReference type="KEGG" id="nvi:116417017"/>
<dbReference type="InParanoid" id="A0A7M7Q273"/>
<dbReference type="PANTHER" id="PTHR47331">
    <property type="entry name" value="PHD-TYPE DOMAIN-CONTAINING PROTEIN"/>
    <property type="match status" value="1"/>
</dbReference>
<proteinExistence type="predicted"/>
<dbReference type="SMR" id="A0A7M7Q273"/>
<sequence length="442" mass="49347">MSLTADQSKRVAYIQQKYKSLESQIARVETYVKGANPEATNAKLRLDILSSLHKEYMKYNDELSQLDPDNPSIGSFPDLSDRYFEVGAAVEKLQRSVDPPIPIANSTLNASTIVLAEHQALPKIPQVSLPMFDGNRETWSHFKSKFTTLVHTRTDISDAVKAGQLFSLLTGAALAKVSHYDPCEADYQKAWTSLLSFYDQKRIVANQHLDALLDLPRLQKACDEDLSSLVDNVRQRLNILERLGRAPSEDLVVRIIERCLPPAVSSRWQDRLEPNAFPKLDDLLKFIDNTVFKLQSLHGTSSTAPNSRKRSGEAVPQSHSKNPKQNARSLVTSGVSSTFQASQITCPKCKGEHNLFRCVDFEKLSVSERWKFVNSNKVCRNCLGKHPFPCKSEHRCKKCSKAHHTKLHNDKGSGSQSSKAPEASKTSESSTKEVPNSSNPQS</sequence>
<dbReference type="EnsemblMetazoa" id="XM_031922584">
    <property type="protein sequence ID" value="XP_031778444"/>
    <property type="gene ID" value="LOC116416086"/>
</dbReference>
<feature type="region of interest" description="Disordered" evidence="1">
    <location>
        <begin position="298"/>
        <end position="333"/>
    </location>
</feature>
<dbReference type="KEGG" id="nvi:116416086"/>
<feature type="compositionally biased region" description="Low complexity" evidence="1">
    <location>
        <begin position="417"/>
        <end position="433"/>
    </location>
</feature>
<dbReference type="AlphaFoldDB" id="A0A7M7Q273"/>
<evidence type="ECO:0000313" key="2">
    <source>
        <dbReference type="EnsemblMetazoa" id="XP_031778444"/>
    </source>
</evidence>
<protein>
    <submittedName>
        <fullName evidence="2">Uncharacterized protein</fullName>
    </submittedName>
</protein>
<reference evidence="2" key="1">
    <citation type="submission" date="2021-01" db="UniProtKB">
        <authorList>
            <consortium name="EnsemblMetazoa"/>
        </authorList>
    </citation>
    <scope>IDENTIFICATION</scope>
</reference>
<dbReference type="Proteomes" id="UP000002358">
    <property type="component" value="Chromosome 2"/>
</dbReference>
<feature type="compositionally biased region" description="Polar residues" evidence="1">
    <location>
        <begin position="317"/>
        <end position="333"/>
    </location>
</feature>
<dbReference type="RefSeq" id="XP_031783908.1">
    <property type="nucleotide sequence ID" value="XM_031928048.1"/>
</dbReference>
<accession>A0A7M7Q273</accession>
<dbReference type="EnsemblMetazoa" id="XM_031928048">
    <property type="protein sequence ID" value="XP_031783908"/>
    <property type="gene ID" value="LOC116417017"/>
</dbReference>
<dbReference type="OrthoDB" id="7676348at2759"/>
<evidence type="ECO:0000256" key="1">
    <source>
        <dbReference type="SAM" id="MobiDB-lite"/>
    </source>
</evidence>
<dbReference type="Pfam" id="PF03564">
    <property type="entry name" value="DUF1759"/>
    <property type="match status" value="1"/>
</dbReference>